<dbReference type="GO" id="GO:0016020">
    <property type="term" value="C:membrane"/>
    <property type="evidence" value="ECO:0007669"/>
    <property type="project" value="TreeGrafter"/>
</dbReference>
<dbReference type="InterPro" id="IPR057326">
    <property type="entry name" value="KR_dom"/>
</dbReference>
<organism evidence="4 5">
    <name type="scientific">Harenicola maris</name>
    <dbReference type="NCBI Taxonomy" id="2841044"/>
    <lineage>
        <taxon>Bacteria</taxon>
        <taxon>Pseudomonadati</taxon>
        <taxon>Pseudomonadota</taxon>
        <taxon>Alphaproteobacteria</taxon>
        <taxon>Rhodobacterales</taxon>
        <taxon>Paracoccaceae</taxon>
        <taxon>Harenicola</taxon>
    </lineage>
</organism>
<proteinExistence type="inferred from homology"/>
<dbReference type="Pfam" id="PF00106">
    <property type="entry name" value="adh_short"/>
    <property type="match status" value="1"/>
</dbReference>
<comment type="caution">
    <text evidence="4">The sequence shown here is derived from an EMBL/GenBank/DDBJ whole genome shotgun (WGS) entry which is preliminary data.</text>
</comment>
<dbReference type="InterPro" id="IPR020904">
    <property type="entry name" value="Sc_DH/Rdtase_CS"/>
</dbReference>
<keyword evidence="2" id="KW-0560">Oxidoreductase</keyword>
<accession>A0AAP2CRN9</accession>
<evidence type="ECO:0000256" key="1">
    <source>
        <dbReference type="ARBA" id="ARBA00006484"/>
    </source>
</evidence>
<feature type="domain" description="Ketoreductase" evidence="3">
    <location>
        <begin position="7"/>
        <end position="184"/>
    </location>
</feature>
<dbReference type="RefSeq" id="WP_327794181.1">
    <property type="nucleotide sequence ID" value="NZ_JADQAZ010000002.1"/>
</dbReference>
<comment type="similarity">
    <text evidence="1">Belongs to the short-chain dehydrogenases/reductases (SDR) family.</text>
</comment>
<dbReference type="PROSITE" id="PS00061">
    <property type="entry name" value="ADH_SHORT"/>
    <property type="match status" value="1"/>
</dbReference>
<dbReference type="EMBL" id="JADQAZ010000002">
    <property type="protein sequence ID" value="MBT0957962.1"/>
    <property type="molecule type" value="Genomic_DNA"/>
</dbReference>
<evidence type="ECO:0000256" key="2">
    <source>
        <dbReference type="ARBA" id="ARBA00023002"/>
    </source>
</evidence>
<sequence length="251" mass="26526">MSDWQGKRYWIVGASEGLGRALAAKLSAVGAEVILSARSADRLDELAAGLPAKSQVAVLDVTDGAAVAEAASAVGDVDGVIYVAGEFVPMTAQTFDGEAAARMVDINLSGAARVLGHVLPQMVARNAGHIVLIGSLAGFRGLPGAAGYGASKAGLMSLAETLRADLGSSEILVQLANPGFIRTRMTEQNDFRMPAIMEPEAAAQEVFELMNETSFAKNFPSVFSWGFRLAQFLPDFLYYPLARRFAASLRQ</sequence>
<protein>
    <submittedName>
        <fullName evidence="4">SDR family NAD(P)-dependent oxidoreductase</fullName>
    </submittedName>
</protein>
<reference evidence="4 5" key="1">
    <citation type="journal article" date="2021" name="Arch. Microbiol.">
        <title>Harenicola maris gen. nov., sp. nov. isolated from the Sea of Japan shallow sediments.</title>
        <authorList>
            <person name="Romanenko L.A."/>
            <person name="Kurilenko V.V."/>
            <person name="Chernysheva N.Y."/>
            <person name="Tekutyeva L.A."/>
            <person name="Velansky P.V."/>
            <person name="Svetashev V.I."/>
            <person name="Isaeva M.P."/>
        </authorList>
    </citation>
    <scope>NUCLEOTIDE SEQUENCE [LARGE SCALE GENOMIC DNA]</scope>
    <source>
        <strain evidence="4 5">KMM 3653</strain>
    </source>
</reference>
<dbReference type="AlphaFoldDB" id="A0AAP2CRN9"/>
<gene>
    <name evidence="4" type="ORF">IV417_11215</name>
</gene>
<dbReference type="InterPro" id="IPR036291">
    <property type="entry name" value="NAD(P)-bd_dom_sf"/>
</dbReference>
<dbReference type="PANTHER" id="PTHR44196">
    <property type="entry name" value="DEHYDROGENASE/REDUCTASE SDR FAMILY MEMBER 7B"/>
    <property type="match status" value="1"/>
</dbReference>
<dbReference type="PANTHER" id="PTHR44196:SF1">
    <property type="entry name" value="DEHYDROGENASE_REDUCTASE SDR FAMILY MEMBER 7B"/>
    <property type="match status" value="1"/>
</dbReference>
<name>A0AAP2CRN9_9RHOB</name>
<keyword evidence="5" id="KW-1185">Reference proteome</keyword>
<evidence type="ECO:0000259" key="3">
    <source>
        <dbReference type="SMART" id="SM00822"/>
    </source>
</evidence>
<dbReference type="PRINTS" id="PR00081">
    <property type="entry name" value="GDHRDH"/>
</dbReference>
<dbReference type="Proteomes" id="UP001315686">
    <property type="component" value="Unassembled WGS sequence"/>
</dbReference>
<dbReference type="SUPFAM" id="SSF51735">
    <property type="entry name" value="NAD(P)-binding Rossmann-fold domains"/>
    <property type="match status" value="1"/>
</dbReference>
<dbReference type="SMART" id="SM00822">
    <property type="entry name" value="PKS_KR"/>
    <property type="match status" value="1"/>
</dbReference>
<dbReference type="GO" id="GO:0016491">
    <property type="term" value="F:oxidoreductase activity"/>
    <property type="evidence" value="ECO:0007669"/>
    <property type="project" value="UniProtKB-KW"/>
</dbReference>
<evidence type="ECO:0000313" key="5">
    <source>
        <dbReference type="Proteomes" id="UP001315686"/>
    </source>
</evidence>
<evidence type="ECO:0000313" key="4">
    <source>
        <dbReference type="EMBL" id="MBT0957962.1"/>
    </source>
</evidence>
<dbReference type="InterPro" id="IPR002347">
    <property type="entry name" value="SDR_fam"/>
</dbReference>
<dbReference type="Gene3D" id="3.40.50.720">
    <property type="entry name" value="NAD(P)-binding Rossmann-like Domain"/>
    <property type="match status" value="1"/>
</dbReference>